<evidence type="ECO:0000256" key="1">
    <source>
        <dbReference type="SAM" id="SignalP"/>
    </source>
</evidence>
<keyword evidence="3" id="KW-1185">Reference proteome</keyword>
<dbReference type="OrthoDB" id="5518662at2"/>
<feature type="chain" id="PRO_5002731461" description="Lipoprotein" evidence="1">
    <location>
        <begin position="21"/>
        <end position="190"/>
    </location>
</feature>
<dbReference type="HOGENOM" id="CLU_1425918_0_0_7"/>
<organism evidence="2 3">
    <name type="scientific">Desulfosudis oleivorans (strain DSM 6200 / JCM 39069 / Hxd3)</name>
    <name type="common">Desulfococcus oleovorans</name>
    <dbReference type="NCBI Taxonomy" id="96561"/>
    <lineage>
        <taxon>Bacteria</taxon>
        <taxon>Pseudomonadati</taxon>
        <taxon>Thermodesulfobacteriota</taxon>
        <taxon>Desulfobacteria</taxon>
        <taxon>Desulfobacterales</taxon>
        <taxon>Desulfosudaceae</taxon>
        <taxon>Desulfosudis</taxon>
    </lineage>
</organism>
<accession>A9A017</accession>
<keyword evidence="1" id="KW-0732">Signal</keyword>
<dbReference type="eggNOG" id="ENOG50330MR">
    <property type="taxonomic scope" value="Bacteria"/>
</dbReference>
<proteinExistence type="predicted"/>
<protein>
    <recommendedName>
        <fullName evidence="4">Lipoprotein</fullName>
    </recommendedName>
</protein>
<dbReference type="Proteomes" id="UP000008561">
    <property type="component" value="Chromosome"/>
</dbReference>
<evidence type="ECO:0000313" key="2">
    <source>
        <dbReference type="EMBL" id="ABW67417.1"/>
    </source>
</evidence>
<dbReference type="RefSeq" id="WP_012175033.1">
    <property type="nucleotide sequence ID" value="NC_009943.1"/>
</dbReference>
<dbReference type="KEGG" id="dol:Dole_1613"/>
<dbReference type="EMBL" id="CP000859">
    <property type="protein sequence ID" value="ABW67417.1"/>
    <property type="molecule type" value="Genomic_DNA"/>
</dbReference>
<gene>
    <name evidence="2" type="ordered locus">Dole_1613</name>
</gene>
<dbReference type="PROSITE" id="PS51257">
    <property type="entry name" value="PROKAR_LIPOPROTEIN"/>
    <property type="match status" value="1"/>
</dbReference>
<dbReference type="STRING" id="96561.Dole_1613"/>
<feature type="signal peptide" evidence="1">
    <location>
        <begin position="1"/>
        <end position="20"/>
    </location>
</feature>
<dbReference type="AlphaFoldDB" id="A9A017"/>
<sequence length="190" mass="21863">MTYYRLIVVLSLLLALASCSTRQVREDFAGSTEQRLTSHSINQIMEKLPEEDFVFLADQPVFLECFFLKEIEPLAYARRRLEMTLLEKYRCRLMSDPAEAKFVLTVFFTSIGTDFDKTGISTPDLVLPGMGGPMSIDILALEMYHGITEFYYYIRDADNRVVVRGEMLKKVVRNDTLLLPLITIPINTMR</sequence>
<reference evidence="2 3" key="1">
    <citation type="submission" date="2007-10" db="EMBL/GenBank/DDBJ databases">
        <title>Complete sequence of Desulfococcus oleovorans Hxd3.</title>
        <authorList>
            <consortium name="US DOE Joint Genome Institute"/>
            <person name="Copeland A."/>
            <person name="Lucas S."/>
            <person name="Lapidus A."/>
            <person name="Barry K."/>
            <person name="Glavina del Rio T."/>
            <person name="Dalin E."/>
            <person name="Tice H."/>
            <person name="Pitluck S."/>
            <person name="Kiss H."/>
            <person name="Brettin T."/>
            <person name="Bruce D."/>
            <person name="Detter J.C."/>
            <person name="Han C."/>
            <person name="Schmutz J."/>
            <person name="Larimer F."/>
            <person name="Land M."/>
            <person name="Hauser L."/>
            <person name="Kyrpides N."/>
            <person name="Kim E."/>
            <person name="Wawrik B."/>
            <person name="Richardson P."/>
        </authorList>
    </citation>
    <scope>NUCLEOTIDE SEQUENCE [LARGE SCALE GENOMIC DNA]</scope>
    <source>
        <strain evidence="3">DSM 6200 / JCM 39069 / Hxd3</strain>
    </source>
</reference>
<name>A9A017_DESOH</name>
<evidence type="ECO:0008006" key="4">
    <source>
        <dbReference type="Google" id="ProtNLM"/>
    </source>
</evidence>
<evidence type="ECO:0000313" key="3">
    <source>
        <dbReference type="Proteomes" id="UP000008561"/>
    </source>
</evidence>